<sequence length="112" mass="11833">MTSATATNINRSNSFVNALKWWPLQGHNHQSNHAAHGGGGGGVGVLTFGCMSFKLVKDVLGVCVPGVQMPEPLGAVALNFGANMLPFDAGSCPISLTRLYKKQKLKLSPKKI</sequence>
<name>A0A034WBY2_BACDO</name>
<dbReference type="AlphaFoldDB" id="A0A034WBY2"/>
<dbReference type="EMBL" id="GAKP01007659">
    <property type="protein sequence ID" value="JAC51293.1"/>
    <property type="molecule type" value="Transcribed_RNA"/>
</dbReference>
<evidence type="ECO:0000313" key="1">
    <source>
        <dbReference type="EMBL" id="JAC51293.1"/>
    </source>
</evidence>
<proteinExistence type="predicted"/>
<protein>
    <submittedName>
        <fullName evidence="1">Uncharacterized protein</fullName>
    </submittedName>
</protein>
<reference evidence="1" key="1">
    <citation type="journal article" date="2014" name="BMC Genomics">
        <title>Characterizing the developmental transcriptome of the oriental fruit fly, Bactrocera dorsalis (Diptera: Tephritidae) through comparative genomic analysis with Drosophila melanogaster utilizing modENCODE datasets.</title>
        <authorList>
            <person name="Geib S.M."/>
            <person name="Calla B."/>
            <person name="Hall B."/>
            <person name="Hou S."/>
            <person name="Manoukis N.C."/>
        </authorList>
    </citation>
    <scope>NUCLEOTIDE SEQUENCE</scope>
    <source>
        <strain evidence="1">Punador</strain>
    </source>
</reference>
<accession>A0A034WBY2</accession>
<organism evidence="1">
    <name type="scientific">Bactrocera dorsalis</name>
    <name type="common">Oriental fruit fly</name>
    <name type="synonym">Dacus dorsalis</name>
    <dbReference type="NCBI Taxonomy" id="27457"/>
    <lineage>
        <taxon>Eukaryota</taxon>
        <taxon>Metazoa</taxon>
        <taxon>Ecdysozoa</taxon>
        <taxon>Arthropoda</taxon>
        <taxon>Hexapoda</taxon>
        <taxon>Insecta</taxon>
        <taxon>Pterygota</taxon>
        <taxon>Neoptera</taxon>
        <taxon>Endopterygota</taxon>
        <taxon>Diptera</taxon>
        <taxon>Brachycera</taxon>
        <taxon>Muscomorpha</taxon>
        <taxon>Tephritoidea</taxon>
        <taxon>Tephritidae</taxon>
        <taxon>Bactrocera</taxon>
        <taxon>Bactrocera</taxon>
    </lineage>
</organism>